<dbReference type="GO" id="GO:0005524">
    <property type="term" value="F:ATP binding"/>
    <property type="evidence" value="ECO:0007669"/>
    <property type="project" value="UniProtKB-KW"/>
</dbReference>
<dbReference type="PROSITE" id="PS50929">
    <property type="entry name" value="ABC_TM1F"/>
    <property type="match status" value="1"/>
</dbReference>
<dbReference type="GO" id="GO:0005886">
    <property type="term" value="C:plasma membrane"/>
    <property type="evidence" value="ECO:0007669"/>
    <property type="project" value="UniProtKB-SubCell"/>
</dbReference>
<feature type="region of interest" description="Disordered" evidence="7">
    <location>
        <begin position="1"/>
        <end position="45"/>
    </location>
</feature>
<organism evidence="11 12">
    <name type="scientific">Pirellula staleyi (strain ATCC 27377 / DSM 6068 / ICPB 4128)</name>
    <name type="common">Pirella staleyi</name>
    <dbReference type="NCBI Taxonomy" id="530564"/>
    <lineage>
        <taxon>Bacteria</taxon>
        <taxon>Pseudomonadati</taxon>
        <taxon>Planctomycetota</taxon>
        <taxon>Planctomycetia</taxon>
        <taxon>Pirellulales</taxon>
        <taxon>Pirellulaceae</taxon>
        <taxon>Pirellula</taxon>
    </lineage>
</organism>
<evidence type="ECO:0000256" key="3">
    <source>
        <dbReference type="ARBA" id="ARBA00022741"/>
    </source>
</evidence>
<evidence type="ECO:0000313" key="11">
    <source>
        <dbReference type="EMBL" id="ADB17991.1"/>
    </source>
</evidence>
<dbReference type="Proteomes" id="UP000001887">
    <property type="component" value="Chromosome"/>
</dbReference>
<dbReference type="InterPro" id="IPR027417">
    <property type="entry name" value="P-loop_NTPase"/>
</dbReference>
<feature type="domain" description="ABC transporter" evidence="9">
    <location>
        <begin position="402"/>
        <end position="637"/>
    </location>
</feature>
<comment type="subcellular location">
    <subcellularLocation>
        <location evidence="1">Cell membrane</location>
        <topology evidence="1">Multi-pass membrane protein</topology>
    </subcellularLocation>
</comment>
<feature type="transmembrane region" description="Helical" evidence="8">
    <location>
        <begin position="66"/>
        <end position="84"/>
    </location>
</feature>
<keyword evidence="2 8" id="KW-0812">Transmembrane</keyword>
<gene>
    <name evidence="11" type="ordered locus">Psta_3327</name>
</gene>
<evidence type="ECO:0000256" key="1">
    <source>
        <dbReference type="ARBA" id="ARBA00004651"/>
    </source>
</evidence>
<protein>
    <submittedName>
        <fullName evidence="11">ABC transporter related protein</fullName>
    </submittedName>
</protein>
<dbReference type="PROSITE" id="PS00211">
    <property type="entry name" value="ABC_TRANSPORTER_1"/>
    <property type="match status" value="1"/>
</dbReference>
<dbReference type="Gene3D" id="3.40.50.300">
    <property type="entry name" value="P-loop containing nucleotide triphosphate hydrolases"/>
    <property type="match status" value="1"/>
</dbReference>
<dbReference type="STRING" id="530564.Psta_3327"/>
<evidence type="ECO:0000259" key="9">
    <source>
        <dbReference type="PROSITE" id="PS50893"/>
    </source>
</evidence>
<evidence type="ECO:0000256" key="4">
    <source>
        <dbReference type="ARBA" id="ARBA00022840"/>
    </source>
</evidence>
<dbReference type="FunFam" id="3.40.50.300:FF:000218">
    <property type="entry name" value="Multidrug ABC transporter ATP-binding protein"/>
    <property type="match status" value="1"/>
</dbReference>
<dbReference type="InterPro" id="IPR017871">
    <property type="entry name" value="ABC_transporter-like_CS"/>
</dbReference>
<dbReference type="AlphaFoldDB" id="D2QXR4"/>
<evidence type="ECO:0000256" key="7">
    <source>
        <dbReference type="SAM" id="MobiDB-lite"/>
    </source>
</evidence>
<keyword evidence="6 8" id="KW-0472">Membrane</keyword>
<dbReference type="KEGG" id="psl:Psta_3327"/>
<feature type="transmembrane region" description="Helical" evidence="8">
    <location>
        <begin position="119"/>
        <end position="141"/>
    </location>
</feature>
<dbReference type="InterPro" id="IPR011527">
    <property type="entry name" value="ABC1_TM_dom"/>
</dbReference>
<keyword evidence="12" id="KW-1185">Reference proteome</keyword>
<dbReference type="Pfam" id="PF00664">
    <property type="entry name" value="ABC_membrane"/>
    <property type="match status" value="1"/>
</dbReference>
<dbReference type="PROSITE" id="PS50893">
    <property type="entry name" value="ABC_TRANSPORTER_2"/>
    <property type="match status" value="1"/>
</dbReference>
<feature type="compositionally biased region" description="Basic and acidic residues" evidence="7">
    <location>
        <begin position="34"/>
        <end position="43"/>
    </location>
</feature>
<dbReference type="InterPro" id="IPR003593">
    <property type="entry name" value="AAA+_ATPase"/>
</dbReference>
<feature type="compositionally biased region" description="Basic and acidic residues" evidence="7">
    <location>
        <begin position="8"/>
        <end position="17"/>
    </location>
</feature>
<dbReference type="InterPro" id="IPR003439">
    <property type="entry name" value="ABC_transporter-like_ATP-bd"/>
</dbReference>
<dbReference type="SUPFAM" id="SSF52540">
    <property type="entry name" value="P-loop containing nucleoside triphosphate hydrolases"/>
    <property type="match status" value="1"/>
</dbReference>
<keyword evidence="4" id="KW-0067">ATP-binding</keyword>
<dbReference type="SUPFAM" id="SSF90123">
    <property type="entry name" value="ABC transporter transmembrane region"/>
    <property type="match status" value="1"/>
</dbReference>
<reference evidence="11 12" key="1">
    <citation type="journal article" date="2009" name="Stand. Genomic Sci.">
        <title>Complete genome sequence of Pirellula staleyi type strain (ATCC 27377).</title>
        <authorList>
            <person name="Clum A."/>
            <person name="Tindall B.J."/>
            <person name="Sikorski J."/>
            <person name="Ivanova N."/>
            <person name="Mavrommatis K."/>
            <person name="Lucas S."/>
            <person name="Glavina del Rio T."/>
            <person name="Nolan M."/>
            <person name="Chen F."/>
            <person name="Tice H."/>
            <person name="Pitluck S."/>
            <person name="Cheng J.F."/>
            <person name="Chertkov O."/>
            <person name="Brettin T."/>
            <person name="Han C."/>
            <person name="Detter J.C."/>
            <person name="Kuske C."/>
            <person name="Bruce D."/>
            <person name="Goodwin L."/>
            <person name="Ovchinikova G."/>
            <person name="Pati A."/>
            <person name="Mikhailova N."/>
            <person name="Chen A."/>
            <person name="Palaniappan K."/>
            <person name="Land M."/>
            <person name="Hauser L."/>
            <person name="Chang Y.J."/>
            <person name="Jeffries C.D."/>
            <person name="Chain P."/>
            <person name="Rohde M."/>
            <person name="Goker M."/>
            <person name="Bristow J."/>
            <person name="Eisen J.A."/>
            <person name="Markowitz V."/>
            <person name="Hugenholtz P."/>
            <person name="Kyrpides N.C."/>
            <person name="Klenk H.P."/>
            <person name="Lapidus A."/>
        </authorList>
    </citation>
    <scope>NUCLEOTIDE SEQUENCE [LARGE SCALE GENOMIC DNA]</scope>
    <source>
        <strain evidence="12">ATCC 27377 / DSM 6068 / ICPB 4128</strain>
    </source>
</reference>
<dbReference type="HOGENOM" id="CLU_000604_84_3_0"/>
<accession>D2QXR4</accession>
<keyword evidence="5 8" id="KW-1133">Transmembrane helix</keyword>
<evidence type="ECO:0000256" key="2">
    <source>
        <dbReference type="ARBA" id="ARBA00022692"/>
    </source>
</evidence>
<dbReference type="CDD" id="cd07346">
    <property type="entry name" value="ABC_6TM_exporters"/>
    <property type="match status" value="1"/>
</dbReference>
<dbReference type="PANTHER" id="PTHR43394:SF7">
    <property type="entry name" value="ABC TRANSPORTER B FAMILY MEMBER 28"/>
    <property type="match status" value="1"/>
</dbReference>
<evidence type="ECO:0000256" key="6">
    <source>
        <dbReference type="ARBA" id="ARBA00023136"/>
    </source>
</evidence>
<proteinExistence type="predicted"/>
<evidence type="ECO:0000313" key="12">
    <source>
        <dbReference type="Proteomes" id="UP000001887"/>
    </source>
</evidence>
<dbReference type="Gene3D" id="1.20.1560.10">
    <property type="entry name" value="ABC transporter type 1, transmembrane domain"/>
    <property type="match status" value="1"/>
</dbReference>
<evidence type="ECO:0000259" key="10">
    <source>
        <dbReference type="PROSITE" id="PS50929"/>
    </source>
</evidence>
<sequence length="654" mass="72708">MANTSSRRFAEYREEVRKRHAKPQKANPAEQASDDAKDGDPKKSPRTRSFWQLFVAFLGMLRGHEWSLGIALFTLTVATLLRLVPPLATKLVFDNVLTPKPLPAWWTETLHLPTEQRKVLWWIGGGVAFLSIIATAIHLIGRWAATKAVNRLQVSIRRQVFSHAVHLPLHRVYQLKSGGATSLLRDDAGGVSELVFSMLYNPFRAIIQLTGSLIVLLWVDWRMMLGGLLLLPAVYITHRTWIARIRPLYRDIRSRRQEIDSQTTETFGGMRVVRAYSRERGEAARYVSSNHLMIRQQLFVWWWTRVIELTWEVLVPLASVALLLYGGSRVLEGDLTIGDVTMFLIYLTMLLGPLETLATSATTFQNSLAGLDRVLDLLAEQPEGTSTSATIPLVRDAVRGEIEFRDVSFHYPGTQANVLTNIDLRIAAGSTVALVGRSGAGKTTLTNLVARFYDPTSGSVLLDGVDLKSIDLDDFRGLLGMVEQEVFLFDGSIAENIRYARPSASEEELLAAAKAANAHEFIERLEDRYDTLIGERGVKLSGGQRQRLAIARAILADPKILVLDEATSNLDSESEQLIHQSMRELLAGRTAFIIAHRLSTIVEADAIVVLEQGRIVEIGTHEELMARSGHYQQMVQLQLGGATSPLVGPLGDTP</sequence>
<dbReference type="InterPro" id="IPR036640">
    <property type="entry name" value="ABC1_TM_sf"/>
</dbReference>
<dbReference type="GO" id="GO:0015421">
    <property type="term" value="F:ABC-type oligopeptide transporter activity"/>
    <property type="evidence" value="ECO:0007669"/>
    <property type="project" value="TreeGrafter"/>
</dbReference>
<dbReference type="GO" id="GO:0090374">
    <property type="term" value="P:oligopeptide export from mitochondrion"/>
    <property type="evidence" value="ECO:0007669"/>
    <property type="project" value="TreeGrafter"/>
</dbReference>
<dbReference type="SMART" id="SM00382">
    <property type="entry name" value="AAA"/>
    <property type="match status" value="1"/>
</dbReference>
<dbReference type="EMBL" id="CP001848">
    <property type="protein sequence ID" value="ADB17991.1"/>
    <property type="molecule type" value="Genomic_DNA"/>
</dbReference>
<evidence type="ECO:0000256" key="5">
    <source>
        <dbReference type="ARBA" id="ARBA00022989"/>
    </source>
</evidence>
<dbReference type="GO" id="GO:0016887">
    <property type="term" value="F:ATP hydrolysis activity"/>
    <property type="evidence" value="ECO:0007669"/>
    <property type="project" value="InterPro"/>
</dbReference>
<dbReference type="PANTHER" id="PTHR43394">
    <property type="entry name" value="ATP-DEPENDENT PERMEASE MDL1, MITOCHONDRIAL"/>
    <property type="match status" value="1"/>
</dbReference>
<keyword evidence="3" id="KW-0547">Nucleotide-binding</keyword>
<name>D2QXR4_PIRSD</name>
<dbReference type="InterPro" id="IPR039421">
    <property type="entry name" value="Type_1_exporter"/>
</dbReference>
<dbReference type="Pfam" id="PF00005">
    <property type="entry name" value="ABC_tran"/>
    <property type="match status" value="1"/>
</dbReference>
<dbReference type="eggNOG" id="COG1132">
    <property type="taxonomic scope" value="Bacteria"/>
</dbReference>
<evidence type="ECO:0000256" key="8">
    <source>
        <dbReference type="SAM" id="Phobius"/>
    </source>
</evidence>
<feature type="transmembrane region" description="Helical" evidence="8">
    <location>
        <begin position="225"/>
        <end position="245"/>
    </location>
</feature>
<feature type="domain" description="ABC transmembrane type-1" evidence="10">
    <location>
        <begin position="70"/>
        <end position="366"/>
    </location>
</feature>